<accession>A0A0E9VZJ6</accession>
<proteinExistence type="predicted"/>
<evidence type="ECO:0000313" key="1">
    <source>
        <dbReference type="EMBL" id="JAH82658.1"/>
    </source>
</evidence>
<reference evidence="1" key="2">
    <citation type="journal article" date="2015" name="Fish Shellfish Immunol.">
        <title>Early steps in the European eel (Anguilla anguilla)-Vibrio vulnificus interaction in the gills: Role of the RtxA13 toxin.</title>
        <authorList>
            <person name="Callol A."/>
            <person name="Pajuelo D."/>
            <person name="Ebbesson L."/>
            <person name="Teles M."/>
            <person name="MacKenzie S."/>
            <person name="Amaro C."/>
        </authorList>
    </citation>
    <scope>NUCLEOTIDE SEQUENCE</scope>
</reference>
<dbReference type="AlphaFoldDB" id="A0A0E9VZJ6"/>
<dbReference type="EMBL" id="GBXM01025919">
    <property type="protein sequence ID" value="JAH82658.1"/>
    <property type="molecule type" value="Transcribed_RNA"/>
</dbReference>
<name>A0A0E9VZJ6_ANGAN</name>
<reference evidence="1" key="1">
    <citation type="submission" date="2014-11" db="EMBL/GenBank/DDBJ databases">
        <authorList>
            <person name="Amaro Gonzalez C."/>
        </authorList>
    </citation>
    <scope>NUCLEOTIDE SEQUENCE</scope>
</reference>
<protein>
    <submittedName>
        <fullName evidence="1">Uncharacterized protein</fullName>
    </submittedName>
</protein>
<sequence>MDRITMKDKERLHNIGHQMVTSGANLALPTLAFGPPVPV</sequence>
<organism evidence="1">
    <name type="scientific">Anguilla anguilla</name>
    <name type="common">European freshwater eel</name>
    <name type="synonym">Muraena anguilla</name>
    <dbReference type="NCBI Taxonomy" id="7936"/>
    <lineage>
        <taxon>Eukaryota</taxon>
        <taxon>Metazoa</taxon>
        <taxon>Chordata</taxon>
        <taxon>Craniata</taxon>
        <taxon>Vertebrata</taxon>
        <taxon>Euteleostomi</taxon>
        <taxon>Actinopterygii</taxon>
        <taxon>Neopterygii</taxon>
        <taxon>Teleostei</taxon>
        <taxon>Anguilliformes</taxon>
        <taxon>Anguillidae</taxon>
        <taxon>Anguilla</taxon>
    </lineage>
</organism>